<evidence type="ECO:0000256" key="2">
    <source>
        <dbReference type="ARBA" id="ARBA00023239"/>
    </source>
</evidence>
<organism evidence="4">
    <name type="scientific">Rhizobium leguminosarum bv. trifolii</name>
    <dbReference type="NCBI Taxonomy" id="386"/>
    <lineage>
        <taxon>Bacteria</taxon>
        <taxon>Pseudomonadati</taxon>
        <taxon>Pseudomonadota</taxon>
        <taxon>Alphaproteobacteria</taxon>
        <taxon>Hyphomicrobiales</taxon>
        <taxon>Rhizobiaceae</taxon>
        <taxon>Rhizobium/Agrobacterium group</taxon>
        <taxon>Rhizobium</taxon>
    </lineage>
</organism>
<feature type="domain" description="Insertion element IS402-like" evidence="3">
    <location>
        <begin position="130"/>
        <end position="182"/>
    </location>
</feature>
<dbReference type="InterPro" id="IPR002220">
    <property type="entry name" value="DapA-like"/>
</dbReference>
<evidence type="ECO:0000313" key="4">
    <source>
        <dbReference type="EMBL" id="AOO93219.1"/>
    </source>
</evidence>
<dbReference type="PANTHER" id="PTHR12128:SF66">
    <property type="entry name" value="4-HYDROXY-2-OXOGLUTARATE ALDOLASE, MITOCHONDRIAL"/>
    <property type="match status" value="1"/>
</dbReference>
<dbReference type="AlphaFoldDB" id="A0A1C9I2J4"/>
<comment type="similarity">
    <text evidence="1">Belongs to the DapA family.</text>
</comment>
<evidence type="ECO:0000259" key="3">
    <source>
        <dbReference type="Pfam" id="PF13340"/>
    </source>
</evidence>
<dbReference type="InterPro" id="IPR025161">
    <property type="entry name" value="IS402-like_dom"/>
</dbReference>
<dbReference type="InterPro" id="IPR013785">
    <property type="entry name" value="Aldolase_TIM"/>
</dbReference>
<sequence>MDRDGKIDAETLRKLIARLAAAKVDSISLLGSTGTYMYLSREECRRALALAVEETGGRIPIVVGVGALRTDEAVRLAQDAKALGATAGLLAAVSYAPLTVDEVFEHFSTVARESKLSICSDRAVLPAIPRYSARDDRLILSGIIFVLRNGLRWRDALREYGPHKTIYNRFIRWSRLGVFNRFLPN</sequence>
<dbReference type="GO" id="GO:0008840">
    <property type="term" value="F:4-hydroxy-tetrahydrodipicolinate synthase activity"/>
    <property type="evidence" value="ECO:0007669"/>
    <property type="project" value="TreeGrafter"/>
</dbReference>
<dbReference type="SUPFAM" id="SSF51569">
    <property type="entry name" value="Aldolase"/>
    <property type="match status" value="1"/>
</dbReference>
<dbReference type="Pfam" id="PF13340">
    <property type="entry name" value="DUF4096"/>
    <property type="match status" value="1"/>
</dbReference>
<dbReference type="Gene3D" id="3.20.20.70">
    <property type="entry name" value="Aldolase class I"/>
    <property type="match status" value="1"/>
</dbReference>
<keyword evidence="2" id="KW-0456">Lyase</keyword>
<reference evidence="4" key="1">
    <citation type="journal article" date="2015" name="BMC Genomics">
        <title>Transcriptome profiling of a Rhizobium leguminosarum bv. trifolii rosR mutant reveals the role of the transcriptional regulator RosR in motility, synthesis of cell-surface components, and other cellular processes.</title>
        <authorList>
            <person name="Rachwal K."/>
            <person name="Matczynska E."/>
            <person name="Janczarek M."/>
        </authorList>
    </citation>
    <scope>NUCLEOTIDE SEQUENCE</scope>
    <source>
        <strain evidence="4">Rt24.2</strain>
    </source>
</reference>
<dbReference type="PANTHER" id="PTHR12128">
    <property type="entry name" value="DIHYDRODIPICOLINATE SYNTHASE"/>
    <property type="match status" value="1"/>
</dbReference>
<dbReference type="PRINTS" id="PR00146">
    <property type="entry name" value="DHPICSNTHASE"/>
</dbReference>
<protein>
    <submittedName>
        <fullName evidence="4">Dihydrodipicolinate synthase</fullName>
    </submittedName>
</protein>
<reference evidence="4" key="2">
    <citation type="journal article" date="2016" name="Front. Microbiol.">
        <title>The Regulatory Protein RosR Affects Rhizobium leguminosarum bv. trifolii Protein Profiles, Cell Surface Properties, and Symbiosis with Clover.</title>
        <authorList>
            <person name="Rachwal K."/>
            <person name="Boguszewska A."/>
            <person name="Kopcinska J."/>
            <person name="Karas M."/>
            <person name="Tchorzewski M."/>
            <person name="Janczarek M."/>
        </authorList>
    </citation>
    <scope>NUCLEOTIDE SEQUENCE</scope>
    <source>
        <strain evidence="4">Rt24.2</strain>
    </source>
</reference>
<evidence type="ECO:0000256" key="1">
    <source>
        <dbReference type="ARBA" id="ARBA00007592"/>
    </source>
</evidence>
<dbReference type="SMART" id="SM01130">
    <property type="entry name" value="DHDPS"/>
    <property type="match status" value="1"/>
</dbReference>
<dbReference type="GO" id="GO:0005829">
    <property type="term" value="C:cytosol"/>
    <property type="evidence" value="ECO:0007669"/>
    <property type="project" value="TreeGrafter"/>
</dbReference>
<proteinExistence type="inferred from homology"/>
<name>A0A1C9I2J4_RHILT</name>
<dbReference type="Pfam" id="PF00701">
    <property type="entry name" value="DHDPS"/>
    <property type="match status" value="1"/>
</dbReference>
<dbReference type="EMBL" id="KX490855">
    <property type="protein sequence ID" value="AOO93219.1"/>
    <property type="molecule type" value="Genomic_DNA"/>
</dbReference>
<dbReference type="CDD" id="cd00408">
    <property type="entry name" value="DHDPS-like"/>
    <property type="match status" value="1"/>
</dbReference>
<accession>A0A1C9I2J4</accession>